<organism evidence="3 4">
    <name type="scientific">Acanthamoeba castellanii (strain ATCC 30010 / Neff)</name>
    <dbReference type="NCBI Taxonomy" id="1257118"/>
    <lineage>
        <taxon>Eukaryota</taxon>
        <taxon>Amoebozoa</taxon>
        <taxon>Discosea</taxon>
        <taxon>Longamoebia</taxon>
        <taxon>Centramoebida</taxon>
        <taxon>Acanthamoebidae</taxon>
        <taxon>Acanthamoeba</taxon>
    </lineage>
</organism>
<reference evidence="3 4" key="1">
    <citation type="journal article" date="2013" name="Genome Biol.">
        <title>Genome of Acanthamoeba castellanii highlights extensive lateral gene transfer and early evolution of tyrosine kinase signaling.</title>
        <authorList>
            <person name="Clarke M."/>
            <person name="Lohan A.J."/>
            <person name="Liu B."/>
            <person name="Lagkouvardos I."/>
            <person name="Roy S."/>
            <person name="Zafar N."/>
            <person name="Bertelli C."/>
            <person name="Schilde C."/>
            <person name="Kianianmomeni A."/>
            <person name="Burglin T.R."/>
            <person name="Frech C."/>
            <person name="Turcotte B."/>
            <person name="Kopec K.O."/>
            <person name="Synnott J.M."/>
            <person name="Choo C."/>
            <person name="Paponov I."/>
            <person name="Finkler A."/>
            <person name="Soon Heng Tan C."/>
            <person name="Hutchins A.P."/>
            <person name="Weinmeier T."/>
            <person name="Rattei T."/>
            <person name="Chu J.S."/>
            <person name="Gimenez G."/>
            <person name="Irimia M."/>
            <person name="Rigden D.J."/>
            <person name="Fitzpatrick D.A."/>
            <person name="Lorenzo-Morales J."/>
            <person name="Bateman A."/>
            <person name="Chiu C.H."/>
            <person name="Tang P."/>
            <person name="Hegemann P."/>
            <person name="Fromm H."/>
            <person name="Raoult D."/>
            <person name="Greub G."/>
            <person name="Miranda-Saavedra D."/>
            <person name="Chen N."/>
            <person name="Nash P."/>
            <person name="Ginger M.L."/>
            <person name="Horn M."/>
            <person name="Schaap P."/>
            <person name="Caler L."/>
            <person name="Loftus B."/>
        </authorList>
    </citation>
    <scope>NUCLEOTIDE SEQUENCE [LARGE SCALE GENOMIC DNA]</scope>
    <source>
        <strain evidence="3 4">Neff</strain>
    </source>
</reference>
<gene>
    <name evidence="3" type="ORF">ACA1_101330</name>
</gene>
<dbReference type="GeneID" id="14912563"/>
<dbReference type="InterPro" id="IPR000727">
    <property type="entry name" value="T_SNARE_dom"/>
</dbReference>
<name>L8GGH6_ACACF</name>
<keyword evidence="4" id="KW-1185">Reference proteome</keyword>
<protein>
    <recommendedName>
        <fullName evidence="2">t-SNARE coiled-coil homology domain-containing protein</fullName>
    </recommendedName>
</protein>
<accession>L8GGH6</accession>
<evidence type="ECO:0000256" key="1">
    <source>
        <dbReference type="SAM" id="Phobius"/>
    </source>
</evidence>
<sequence length="211" mass="22467">MAVSIAAEVDTQSCLLDRIDAQTELVEARNFMGSAKSLSSSGVGSFFSGLAAAVSSPFKSLSATNSGVDVVVVVVLFIIVIIVIVIVIITCIVINGSGCDARAAALEKLVLLQRANGTWTLEAMEDFLKISLPLPALIATDETVSLLWATLVALAVLERVFDDKRDEWRLLAQKATLWVKRSTANEPSTLSELTALSLAMDLPSDLTSLNN</sequence>
<feature type="transmembrane region" description="Helical" evidence="1">
    <location>
        <begin position="38"/>
        <end position="58"/>
    </location>
</feature>
<dbReference type="KEGG" id="acan:ACA1_101330"/>
<feature type="transmembrane region" description="Helical" evidence="1">
    <location>
        <begin position="70"/>
        <end position="94"/>
    </location>
</feature>
<keyword evidence="1" id="KW-0812">Transmembrane</keyword>
<dbReference type="PROSITE" id="PS50192">
    <property type="entry name" value="T_SNARE"/>
    <property type="match status" value="1"/>
</dbReference>
<dbReference type="AlphaFoldDB" id="L8GGH6"/>
<evidence type="ECO:0000259" key="2">
    <source>
        <dbReference type="PROSITE" id="PS50192"/>
    </source>
</evidence>
<feature type="domain" description="T-SNARE coiled-coil homology" evidence="2">
    <location>
        <begin position="1"/>
        <end position="24"/>
    </location>
</feature>
<dbReference type="RefSeq" id="XP_004334085.1">
    <property type="nucleotide sequence ID" value="XM_004334037.1"/>
</dbReference>
<keyword evidence="1" id="KW-1133">Transmembrane helix</keyword>
<dbReference type="EMBL" id="KB008133">
    <property type="protein sequence ID" value="ELR12072.1"/>
    <property type="molecule type" value="Genomic_DNA"/>
</dbReference>
<keyword evidence="1" id="KW-0472">Membrane</keyword>
<dbReference type="VEuPathDB" id="AmoebaDB:ACA1_101330"/>
<evidence type="ECO:0000313" key="3">
    <source>
        <dbReference type="EMBL" id="ELR12072.1"/>
    </source>
</evidence>
<proteinExistence type="predicted"/>
<evidence type="ECO:0000313" key="4">
    <source>
        <dbReference type="Proteomes" id="UP000011083"/>
    </source>
</evidence>
<dbReference type="Proteomes" id="UP000011083">
    <property type="component" value="Unassembled WGS sequence"/>
</dbReference>